<dbReference type="Pfam" id="PF00691">
    <property type="entry name" value="OmpA"/>
    <property type="match status" value="1"/>
</dbReference>
<reference evidence="6 7" key="2">
    <citation type="submission" date="2023-12" db="EMBL/GenBank/DDBJ databases">
        <authorList>
            <consortium name="Cladostephus spongiosus"/>
            <person name="Lorente B."/>
            <person name="Cabral C."/>
            <person name="Frias J."/>
            <person name="Faria J."/>
            <person name="Toubarro D."/>
        </authorList>
    </citation>
    <scope>NUCLEOTIDE SEQUENCE [LARGE SCALE GENOMIC DNA]</scope>
    <source>
        <strain evidence="6 7">ZMCS4</strain>
    </source>
</reference>
<dbReference type="InterPro" id="IPR036737">
    <property type="entry name" value="OmpA-like_sf"/>
</dbReference>
<dbReference type="SUPFAM" id="SSF103088">
    <property type="entry name" value="OmpA-like"/>
    <property type="match status" value="1"/>
</dbReference>
<evidence type="ECO:0000313" key="6">
    <source>
        <dbReference type="EMBL" id="MEE1675837.1"/>
    </source>
</evidence>
<keyword evidence="7" id="KW-1185">Reference proteome</keyword>
<keyword evidence="3" id="KW-0998">Cell outer membrane</keyword>
<keyword evidence="2 4" id="KW-0472">Membrane</keyword>
<dbReference type="PANTHER" id="PTHR30329">
    <property type="entry name" value="STATOR ELEMENT OF FLAGELLAR MOTOR COMPLEX"/>
    <property type="match status" value="1"/>
</dbReference>
<dbReference type="Gene3D" id="3.30.1330.60">
    <property type="entry name" value="OmpA-like domain"/>
    <property type="match status" value="1"/>
</dbReference>
<dbReference type="PROSITE" id="PS51257">
    <property type="entry name" value="PROKAR_LIPOPROTEIN"/>
    <property type="match status" value="1"/>
</dbReference>
<sequence>MRSIIIPVLLTMTTACTAWPEQGRGGFAEHQHAILAWMDGDTGTTDLRELGPEHGLQFEAVLVKHQLDLLVLEGAELCFPASVTQARMQQQRILRELEGGLTFDAANDIEIQQHFLNMLEKRLDRVTESGACQTDRLGHIQSSQLMVSISDALNSNNQFAFDSSELTPAYRDQLRNLTPIIAASKVSLIITGHSDSKGDSDYKQRLSLARAKAVAEFMTELGMNQQLIEVTAVADSQPYLEGSSDAVRHSNRRVTISVIDADSNIFAQHAVRAR</sequence>
<dbReference type="RefSeq" id="WP_329776616.1">
    <property type="nucleotide sequence ID" value="NZ_JAYDYW010000016.1"/>
</dbReference>
<dbReference type="CDD" id="cd07185">
    <property type="entry name" value="OmpA_C-like"/>
    <property type="match status" value="1"/>
</dbReference>
<feature type="domain" description="OmpA-like" evidence="5">
    <location>
        <begin position="147"/>
        <end position="262"/>
    </location>
</feature>
<organism evidence="6 7">
    <name type="scientific">Agarivorans aestuarii</name>
    <dbReference type="NCBI Taxonomy" id="1563703"/>
    <lineage>
        <taxon>Bacteria</taxon>
        <taxon>Pseudomonadati</taxon>
        <taxon>Pseudomonadota</taxon>
        <taxon>Gammaproteobacteria</taxon>
        <taxon>Alteromonadales</taxon>
        <taxon>Alteromonadaceae</taxon>
        <taxon>Agarivorans</taxon>
    </lineage>
</organism>
<evidence type="ECO:0000256" key="4">
    <source>
        <dbReference type="PROSITE-ProRule" id="PRU00473"/>
    </source>
</evidence>
<evidence type="ECO:0000313" key="7">
    <source>
        <dbReference type="Proteomes" id="UP001310248"/>
    </source>
</evidence>
<comment type="subcellular location">
    <subcellularLocation>
        <location evidence="1">Cell outer membrane</location>
    </subcellularLocation>
</comment>
<reference evidence="7" key="1">
    <citation type="submission" date="2023-07" db="EMBL/GenBank/DDBJ databases">
        <title>Draft genome sequence of Agarivorans aestuarii strain ZMCS4, a CAZymes producing bacteria isolated from the marine brown algae Clodostephus spongiosus.</title>
        <authorList>
            <person name="Lorente B."/>
            <person name="Cabral C."/>
            <person name="Frias J."/>
            <person name="Faria J."/>
            <person name="Toubarro D."/>
        </authorList>
    </citation>
    <scope>NUCLEOTIDE SEQUENCE [LARGE SCALE GENOMIC DNA]</scope>
    <source>
        <strain evidence="7">ZMCS4</strain>
    </source>
</reference>
<evidence type="ECO:0000256" key="2">
    <source>
        <dbReference type="ARBA" id="ARBA00023136"/>
    </source>
</evidence>
<dbReference type="PROSITE" id="PS51123">
    <property type="entry name" value="OMPA_2"/>
    <property type="match status" value="1"/>
</dbReference>
<protein>
    <submittedName>
        <fullName evidence="6">OmpA family protein</fullName>
    </submittedName>
</protein>
<proteinExistence type="predicted"/>
<name>A0ABU7G8T5_9ALTE</name>
<dbReference type="InterPro" id="IPR050330">
    <property type="entry name" value="Bact_OuterMem_StrucFunc"/>
</dbReference>
<dbReference type="EMBL" id="JAYDYW010000016">
    <property type="protein sequence ID" value="MEE1675837.1"/>
    <property type="molecule type" value="Genomic_DNA"/>
</dbReference>
<dbReference type="InterPro" id="IPR006665">
    <property type="entry name" value="OmpA-like"/>
</dbReference>
<dbReference type="InterPro" id="IPR006664">
    <property type="entry name" value="OMP_bac"/>
</dbReference>
<comment type="caution">
    <text evidence="6">The sequence shown here is derived from an EMBL/GenBank/DDBJ whole genome shotgun (WGS) entry which is preliminary data.</text>
</comment>
<evidence type="ECO:0000256" key="1">
    <source>
        <dbReference type="ARBA" id="ARBA00004442"/>
    </source>
</evidence>
<dbReference type="PRINTS" id="PR01021">
    <property type="entry name" value="OMPADOMAIN"/>
</dbReference>
<dbReference type="PANTHER" id="PTHR30329:SF21">
    <property type="entry name" value="LIPOPROTEIN YIAD-RELATED"/>
    <property type="match status" value="1"/>
</dbReference>
<dbReference type="Proteomes" id="UP001310248">
    <property type="component" value="Unassembled WGS sequence"/>
</dbReference>
<accession>A0ABU7G8T5</accession>
<gene>
    <name evidence="6" type="ORF">SNR37_001164</name>
</gene>
<evidence type="ECO:0000256" key="3">
    <source>
        <dbReference type="ARBA" id="ARBA00023237"/>
    </source>
</evidence>
<evidence type="ECO:0000259" key="5">
    <source>
        <dbReference type="PROSITE" id="PS51123"/>
    </source>
</evidence>